<feature type="transmembrane region" description="Helical" evidence="1">
    <location>
        <begin position="281"/>
        <end position="309"/>
    </location>
</feature>
<protein>
    <submittedName>
        <fullName evidence="3">CAAX amino protease</fullName>
    </submittedName>
</protein>
<sequence length="358" mass="39378">MTPSQMTPSQQSQQSQPGDPYRPFFLEAHRRFTLIGVGLCVTIAFWVGLNIVLSGLLRPLFPGPGGAPMWLSMLISSGPLYAVAMPLGLTVLSRVPALKAREFPLGGKRFWMLMVACFPIMTVGGLIGNWLSQAVSGGATTNRVSDMVMQSDPWVNALFVVLLAPIFEEWLFRRQIIDRTRRYGERTAIVLSAFTFALFHMNLYQFFYAFGIGLVLGYAYMRTGRLRYCIIMHMVINTSGSLVGPAILKLVGSGGGDVAKLTDGSMSEAEMMRLAETNPTAMAGVMLLGLYGVLLVALTIAGAVIIALHARRLEFYDPPEQLPKWYGARLAFLNPGMAVYVVLTIVLGLWQMRLITLL</sequence>
<keyword evidence="4" id="KW-1185">Reference proteome</keyword>
<dbReference type="AlphaFoldDB" id="A0A2N5J4C2"/>
<evidence type="ECO:0000259" key="2">
    <source>
        <dbReference type="Pfam" id="PF02517"/>
    </source>
</evidence>
<feature type="domain" description="CAAX prenyl protease 2/Lysostaphin resistance protein A-like" evidence="2">
    <location>
        <begin position="152"/>
        <end position="238"/>
    </location>
</feature>
<keyword evidence="3" id="KW-0378">Hydrolase</keyword>
<dbReference type="GO" id="GO:0004175">
    <property type="term" value="F:endopeptidase activity"/>
    <property type="evidence" value="ECO:0007669"/>
    <property type="project" value="UniProtKB-ARBA"/>
</dbReference>
<dbReference type="InterPro" id="IPR003675">
    <property type="entry name" value="Rce1/LyrA-like_dom"/>
</dbReference>
<dbReference type="GO" id="GO:0006508">
    <property type="term" value="P:proteolysis"/>
    <property type="evidence" value="ECO:0007669"/>
    <property type="project" value="UniProtKB-KW"/>
</dbReference>
<evidence type="ECO:0000313" key="3">
    <source>
        <dbReference type="EMBL" id="PLS29064.1"/>
    </source>
</evidence>
<feature type="transmembrane region" description="Helical" evidence="1">
    <location>
        <begin position="69"/>
        <end position="89"/>
    </location>
</feature>
<evidence type="ECO:0000256" key="1">
    <source>
        <dbReference type="SAM" id="Phobius"/>
    </source>
</evidence>
<feature type="transmembrane region" description="Helical" evidence="1">
    <location>
        <begin position="153"/>
        <end position="171"/>
    </location>
</feature>
<dbReference type="Proteomes" id="UP000235034">
    <property type="component" value="Unassembled WGS sequence"/>
</dbReference>
<dbReference type="GO" id="GO:0080120">
    <property type="term" value="P:CAAX-box protein maturation"/>
    <property type="evidence" value="ECO:0007669"/>
    <property type="project" value="UniProtKB-ARBA"/>
</dbReference>
<proteinExistence type="predicted"/>
<dbReference type="PANTHER" id="PTHR36435:SF1">
    <property type="entry name" value="CAAX AMINO TERMINAL PROTEASE FAMILY PROTEIN"/>
    <property type="match status" value="1"/>
</dbReference>
<feature type="transmembrane region" description="Helical" evidence="1">
    <location>
        <begin position="330"/>
        <end position="350"/>
    </location>
</feature>
<dbReference type="Pfam" id="PF02517">
    <property type="entry name" value="Rce1-like"/>
    <property type="match status" value="1"/>
</dbReference>
<gene>
    <name evidence="3" type="ORF">Uis4E_0798</name>
</gene>
<feature type="transmembrane region" description="Helical" evidence="1">
    <location>
        <begin position="228"/>
        <end position="248"/>
    </location>
</feature>
<dbReference type="PANTHER" id="PTHR36435">
    <property type="entry name" value="SLR1288 PROTEIN"/>
    <property type="match status" value="1"/>
</dbReference>
<organism evidence="3 4">
    <name type="scientific">Bifidobacterium parmae</name>
    <dbReference type="NCBI Taxonomy" id="361854"/>
    <lineage>
        <taxon>Bacteria</taxon>
        <taxon>Bacillati</taxon>
        <taxon>Actinomycetota</taxon>
        <taxon>Actinomycetes</taxon>
        <taxon>Bifidobacteriales</taxon>
        <taxon>Bifidobacteriaceae</taxon>
        <taxon>Bifidobacterium</taxon>
    </lineage>
</organism>
<comment type="caution">
    <text evidence="3">The sequence shown here is derived from an EMBL/GenBank/DDBJ whole genome shotgun (WGS) entry which is preliminary data.</text>
</comment>
<reference evidence="3 4" key="1">
    <citation type="submission" date="2017-07" db="EMBL/GenBank/DDBJ databases">
        <title>Bifidobacterium novel species.</title>
        <authorList>
            <person name="Lugli G.A."/>
            <person name="Milani C."/>
            <person name="Duranti S."/>
            <person name="Mangifesta M."/>
        </authorList>
    </citation>
    <scope>NUCLEOTIDE SEQUENCE [LARGE SCALE GENOMIC DNA]</scope>
    <source>
        <strain evidence="3 4">77</strain>
    </source>
</reference>
<name>A0A2N5J4C2_9BIFI</name>
<keyword evidence="3" id="KW-0645">Protease</keyword>
<feature type="transmembrane region" description="Helical" evidence="1">
    <location>
        <begin position="32"/>
        <end position="57"/>
    </location>
</feature>
<keyword evidence="1" id="KW-1133">Transmembrane helix</keyword>
<keyword evidence="1" id="KW-0812">Transmembrane</keyword>
<evidence type="ECO:0000313" key="4">
    <source>
        <dbReference type="Proteomes" id="UP000235034"/>
    </source>
</evidence>
<accession>A0A2N5J4C2</accession>
<keyword evidence="1" id="KW-0472">Membrane</keyword>
<feature type="transmembrane region" description="Helical" evidence="1">
    <location>
        <begin position="110"/>
        <end position="133"/>
    </location>
</feature>
<dbReference type="EMBL" id="NMWT01000009">
    <property type="protein sequence ID" value="PLS29064.1"/>
    <property type="molecule type" value="Genomic_DNA"/>
</dbReference>
<dbReference type="InterPro" id="IPR052710">
    <property type="entry name" value="CAAX_protease"/>
</dbReference>